<evidence type="ECO:0000313" key="4">
    <source>
        <dbReference type="Proteomes" id="UP001519362"/>
    </source>
</evidence>
<keyword evidence="2" id="KW-0812">Transmembrane</keyword>
<evidence type="ECO:0008006" key="5">
    <source>
        <dbReference type="Google" id="ProtNLM"/>
    </source>
</evidence>
<proteinExistence type="predicted"/>
<feature type="region of interest" description="Disordered" evidence="1">
    <location>
        <begin position="216"/>
        <end position="237"/>
    </location>
</feature>
<accession>A0ABS4ZEM2</accession>
<gene>
    <name evidence="3" type="ORF">JOF34_000054</name>
</gene>
<evidence type="ECO:0000256" key="1">
    <source>
        <dbReference type="SAM" id="MobiDB-lite"/>
    </source>
</evidence>
<sequence>MAARTSQPEKRPGFLATIKSLFSFTREEFAWVTWVLPLIVLGGIGIGVAIAVFTGQPWWGYILWVFFGIMLGFIFGMLLLNRLATKAMYRKIDGMPGGAGHVIGNMLGRKWRGEDMPVQVNPKTQDAVYRAVGRGGVVLVGEGSRGRLEKLVKKETTAAKRITHGAVPVEVFYIGHGEGDTPVAELAKAIKKLPKVIDKAGMQQLIARTDSINQNAMSSMPIPKGIDPMKVRAPKPR</sequence>
<keyword evidence="2" id="KW-0472">Membrane</keyword>
<feature type="transmembrane region" description="Helical" evidence="2">
    <location>
        <begin position="29"/>
        <end position="52"/>
    </location>
</feature>
<feature type="transmembrane region" description="Helical" evidence="2">
    <location>
        <begin position="58"/>
        <end position="80"/>
    </location>
</feature>
<evidence type="ECO:0000256" key="2">
    <source>
        <dbReference type="SAM" id="Phobius"/>
    </source>
</evidence>
<organism evidence="3 4">
    <name type="scientific">Microbacterium amylolyticum</name>
    <dbReference type="NCBI Taxonomy" id="936337"/>
    <lineage>
        <taxon>Bacteria</taxon>
        <taxon>Bacillati</taxon>
        <taxon>Actinomycetota</taxon>
        <taxon>Actinomycetes</taxon>
        <taxon>Micrococcales</taxon>
        <taxon>Microbacteriaceae</taxon>
        <taxon>Microbacterium</taxon>
    </lineage>
</organism>
<reference evidence="3 4" key="1">
    <citation type="submission" date="2021-03" db="EMBL/GenBank/DDBJ databases">
        <title>Sequencing the genomes of 1000 actinobacteria strains.</title>
        <authorList>
            <person name="Klenk H.-P."/>
        </authorList>
    </citation>
    <scope>NUCLEOTIDE SEQUENCE [LARGE SCALE GENOMIC DNA]</scope>
    <source>
        <strain evidence="3 4">DSM 24221</strain>
    </source>
</reference>
<dbReference type="EMBL" id="JAGIOL010000001">
    <property type="protein sequence ID" value="MBP2435468.1"/>
    <property type="molecule type" value="Genomic_DNA"/>
</dbReference>
<evidence type="ECO:0000313" key="3">
    <source>
        <dbReference type="EMBL" id="MBP2435468.1"/>
    </source>
</evidence>
<comment type="caution">
    <text evidence="3">The sequence shown here is derived from an EMBL/GenBank/DDBJ whole genome shotgun (WGS) entry which is preliminary data.</text>
</comment>
<dbReference type="InterPro" id="IPR025445">
    <property type="entry name" value="DUF4191"/>
</dbReference>
<keyword evidence="4" id="KW-1185">Reference proteome</keyword>
<keyword evidence="2" id="KW-1133">Transmembrane helix</keyword>
<dbReference type="Proteomes" id="UP001519362">
    <property type="component" value="Unassembled WGS sequence"/>
</dbReference>
<name>A0ABS4ZEM2_9MICO</name>
<dbReference type="Pfam" id="PF13829">
    <property type="entry name" value="DUF4191"/>
    <property type="match status" value="1"/>
</dbReference>
<protein>
    <recommendedName>
        <fullName evidence="5">DUF4191 domain-containing protein</fullName>
    </recommendedName>
</protein>
<dbReference type="RefSeq" id="WP_165132717.1">
    <property type="nucleotide sequence ID" value="NZ_CP049253.1"/>
</dbReference>